<comment type="similarity">
    <text evidence="2 6">Belongs to the CSM3 family.</text>
</comment>
<accession>A0A371DW17</accession>
<feature type="region of interest" description="Disordered" evidence="7">
    <location>
        <begin position="1"/>
        <end position="81"/>
    </location>
</feature>
<reference evidence="9 10" key="1">
    <citation type="journal article" date="2018" name="Biotechnol. Biofuels">
        <title>Integrative visual omics of the white-rot fungus Polyporus brumalis exposes the biotechnological potential of its oxidative enzymes for delignifying raw plant biomass.</title>
        <authorList>
            <person name="Miyauchi S."/>
            <person name="Rancon A."/>
            <person name="Drula E."/>
            <person name="Hage H."/>
            <person name="Chaduli D."/>
            <person name="Favel A."/>
            <person name="Grisel S."/>
            <person name="Henrissat B."/>
            <person name="Herpoel-Gimbert I."/>
            <person name="Ruiz-Duenas F.J."/>
            <person name="Chevret D."/>
            <person name="Hainaut M."/>
            <person name="Lin J."/>
            <person name="Wang M."/>
            <person name="Pangilinan J."/>
            <person name="Lipzen A."/>
            <person name="Lesage-Meessen L."/>
            <person name="Navarro D."/>
            <person name="Riley R."/>
            <person name="Grigoriev I.V."/>
            <person name="Zhou S."/>
            <person name="Raouche S."/>
            <person name="Rosso M.N."/>
        </authorList>
    </citation>
    <scope>NUCLEOTIDE SEQUENCE [LARGE SCALE GENOMIC DNA]</scope>
    <source>
        <strain evidence="9 10">BRFM 1820</strain>
    </source>
</reference>
<dbReference type="PANTHER" id="PTHR13220:SF11">
    <property type="entry name" value="TIMELESS-INTERACTING PROTEIN"/>
    <property type="match status" value="1"/>
</dbReference>
<feature type="domain" description="Chromosome segregation in meiosis protein 3" evidence="8">
    <location>
        <begin position="159"/>
        <end position="239"/>
    </location>
</feature>
<feature type="compositionally biased region" description="Low complexity" evidence="7">
    <location>
        <begin position="328"/>
        <end position="350"/>
    </location>
</feature>
<comment type="subcellular location">
    <subcellularLocation>
        <location evidence="1 6">Nucleus</location>
    </subcellularLocation>
</comment>
<dbReference type="Pfam" id="PF07962">
    <property type="entry name" value="Swi3"/>
    <property type="match status" value="1"/>
</dbReference>
<organism evidence="9 10">
    <name type="scientific">Lentinus brumalis</name>
    <dbReference type="NCBI Taxonomy" id="2498619"/>
    <lineage>
        <taxon>Eukaryota</taxon>
        <taxon>Fungi</taxon>
        <taxon>Dikarya</taxon>
        <taxon>Basidiomycota</taxon>
        <taxon>Agaricomycotina</taxon>
        <taxon>Agaricomycetes</taxon>
        <taxon>Polyporales</taxon>
        <taxon>Polyporaceae</taxon>
        <taxon>Lentinus</taxon>
    </lineage>
</organism>
<keyword evidence="5 6" id="KW-0131">Cell cycle</keyword>
<keyword evidence="10" id="KW-1185">Reference proteome</keyword>
<gene>
    <name evidence="9" type="ORF">OH76DRAFT_1395859</name>
</gene>
<dbReference type="PANTHER" id="PTHR13220">
    <property type="entry name" value="TIMELESS INTERACTING-RELATED"/>
    <property type="match status" value="1"/>
</dbReference>
<evidence type="ECO:0000313" key="10">
    <source>
        <dbReference type="Proteomes" id="UP000256964"/>
    </source>
</evidence>
<dbReference type="InterPro" id="IPR012923">
    <property type="entry name" value="Csm3"/>
</dbReference>
<dbReference type="GO" id="GO:0031298">
    <property type="term" value="C:replication fork protection complex"/>
    <property type="evidence" value="ECO:0007669"/>
    <property type="project" value="TreeGrafter"/>
</dbReference>
<evidence type="ECO:0000256" key="2">
    <source>
        <dbReference type="ARBA" id="ARBA00006075"/>
    </source>
</evidence>
<feature type="compositionally biased region" description="Low complexity" evidence="7">
    <location>
        <begin position="410"/>
        <end position="421"/>
    </location>
</feature>
<evidence type="ECO:0000256" key="6">
    <source>
        <dbReference type="RuleBase" id="RU366049"/>
    </source>
</evidence>
<evidence type="ECO:0000256" key="5">
    <source>
        <dbReference type="ARBA" id="ARBA00023306"/>
    </source>
</evidence>
<dbReference type="GO" id="GO:0043111">
    <property type="term" value="P:replication fork arrest"/>
    <property type="evidence" value="ECO:0007669"/>
    <property type="project" value="TreeGrafter"/>
</dbReference>
<feature type="region of interest" description="Disordered" evidence="7">
    <location>
        <begin position="116"/>
        <end position="151"/>
    </location>
</feature>
<sequence>MASLADIWDTPADSASSIPAPPSNPPTFDDDDDDVVLTSNTKRRPRSTLFLDSDSDNDAAPTSSKGAHYASKPSSSKNDIDAFFDNLEDEPESTFRQLAPSLDVDALKRQADAQIALTPHQILPSSSPPRDLGDDEDGRKAKGGKKAKEGLAKRKRRNLDEGTLVGPDGFPALVKQAKNFKPKGKGHELSDLNRLLNVYHFWSHKMHPNTQFIDTVQRVEKLCHSKRMAVALGVWRDEAKGLINGHQVDGDGNDADHSDSDADNDDVPRLTDVPVATDDERSSPAPSRNPSLPPSSASEAGGLDDDFDIDAMIREEEAATAQYDQQGPSTTSTASVPAPRSAPAPTSSTPMDEDEAMWDAMDDFPEQPYVPPDHHEGPQRPSTAAPAMDEDEDMWDMIREVEQEREAAEKAGAPASSASGPPEGPGGSAEPVAGPAGIVGVDPTRPATNDEGWDEMYA</sequence>
<dbReference type="Proteomes" id="UP000256964">
    <property type="component" value="Unassembled WGS sequence"/>
</dbReference>
<feature type="region of interest" description="Disordered" evidence="7">
    <location>
        <begin position="319"/>
        <end position="458"/>
    </location>
</feature>
<keyword evidence="4 6" id="KW-0539">Nucleus</keyword>
<dbReference type="STRING" id="139420.A0A371DW17"/>
<dbReference type="InterPro" id="IPR040038">
    <property type="entry name" value="TIPIN/Csm3/Swi3"/>
</dbReference>
<comment type="function">
    <text evidence="6">Plays an important role in the control of DNA replication and the maintenance of replication fork stability.</text>
</comment>
<dbReference type="GO" id="GO:0006974">
    <property type="term" value="P:DNA damage response"/>
    <property type="evidence" value="ECO:0007669"/>
    <property type="project" value="UniProtKB-KW"/>
</dbReference>
<evidence type="ECO:0000313" key="9">
    <source>
        <dbReference type="EMBL" id="RDX56737.1"/>
    </source>
</evidence>
<dbReference type="OrthoDB" id="437078at2759"/>
<dbReference type="EMBL" id="KZ857380">
    <property type="protein sequence ID" value="RDX56737.1"/>
    <property type="molecule type" value="Genomic_DNA"/>
</dbReference>
<name>A0A371DW17_9APHY</name>
<dbReference type="GO" id="GO:0000076">
    <property type="term" value="P:DNA replication checkpoint signaling"/>
    <property type="evidence" value="ECO:0007669"/>
    <property type="project" value="UniProtKB-UniRule"/>
</dbReference>
<feature type="compositionally biased region" description="Polar residues" evidence="7">
    <location>
        <begin position="284"/>
        <end position="298"/>
    </location>
</feature>
<evidence type="ECO:0000259" key="8">
    <source>
        <dbReference type="Pfam" id="PF07962"/>
    </source>
</evidence>
<evidence type="ECO:0000256" key="7">
    <source>
        <dbReference type="SAM" id="MobiDB-lite"/>
    </source>
</evidence>
<protein>
    <recommendedName>
        <fullName evidence="6">Chromosome segregation in meiosis protein</fullName>
    </recommendedName>
</protein>
<dbReference type="AlphaFoldDB" id="A0A371DW17"/>
<feature type="compositionally biased region" description="Basic and acidic residues" evidence="7">
    <location>
        <begin position="396"/>
        <end position="409"/>
    </location>
</feature>
<proteinExistence type="inferred from homology"/>
<feature type="compositionally biased region" description="Acidic residues" evidence="7">
    <location>
        <begin position="351"/>
        <end position="365"/>
    </location>
</feature>
<evidence type="ECO:0000256" key="3">
    <source>
        <dbReference type="ARBA" id="ARBA00022763"/>
    </source>
</evidence>
<dbReference type="GO" id="GO:0031297">
    <property type="term" value="P:replication fork processing"/>
    <property type="evidence" value="ECO:0007669"/>
    <property type="project" value="UniProtKB-UniRule"/>
</dbReference>
<feature type="region of interest" description="Disordered" evidence="7">
    <location>
        <begin position="245"/>
        <end position="304"/>
    </location>
</feature>
<dbReference type="GO" id="GO:0003677">
    <property type="term" value="F:DNA binding"/>
    <property type="evidence" value="ECO:0007669"/>
    <property type="project" value="TreeGrafter"/>
</dbReference>
<evidence type="ECO:0000256" key="4">
    <source>
        <dbReference type="ARBA" id="ARBA00023242"/>
    </source>
</evidence>
<keyword evidence="3 6" id="KW-0227">DNA damage</keyword>
<evidence type="ECO:0000256" key="1">
    <source>
        <dbReference type="ARBA" id="ARBA00004123"/>
    </source>
</evidence>